<evidence type="ECO:0000313" key="2">
    <source>
        <dbReference type="Proteomes" id="UP001600888"/>
    </source>
</evidence>
<name>A0ABR4E0Z7_9PEZI</name>
<accession>A0ABR4E0Z7</accession>
<evidence type="ECO:0000313" key="1">
    <source>
        <dbReference type="EMBL" id="KAL2276093.1"/>
    </source>
</evidence>
<protein>
    <submittedName>
        <fullName evidence="1">Uncharacterized protein</fullName>
    </submittedName>
</protein>
<sequence>MPTLSAIQLQLKRHEQWLIDLRQDSCMTLAKVQTELESQKRVGSSWRYTSEIWDSARTSQEPNGSECSAL</sequence>
<gene>
    <name evidence="1" type="ORF">FJTKL_01377</name>
</gene>
<keyword evidence="2" id="KW-1185">Reference proteome</keyword>
<reference evidence="1 2" key="1">
    <citation type="submission" date="2024-03" db="EMBL/GenBank/DDBJ databases">
        <title>A high-quality draft genome sequence of Diaporthe vaccinii, a causative agent of upright dieback and viscid rot disease in cranberry plants.</title>
        <authorList>
            <person name="Sarrasin M."/>
            <person name="Lang B.F."/>
            <person name="Burger G."/>
        </authorList>
    </citation>
    <scope>NUCLEOTIDE SEQUENCE [LARGE SCALE GENOMIC DNA]</scope>
    <source>
        <strain evidence="1 2">IS7</strain>
    </source>
</reference>
<organism evidence="1 2">
    <name type="scientific">Diaporthe vaccinii</name>
    <dbReference type="NCBI Taxonomy" id="105482"/>
    <lineage>
        <taxon>Eukaryota</taxon>
        <taxon>Fungi</taxon>
        <taxon>Dikarya</taxon>
        <taxon>Ascomycota</taxon>
        <taxon>Pezizomycotina</taxon>
        <taxon>Sordariomycetes</taxon>
        <taxon>Sordariomycetidae</taxon>
        <taxon>Diaporthales</taxon>
        <taxon>Diaporthaceae</taxon>
        <taxon>Diaporthe</taxon>
        <taxon>Diaporthe eres species complex</taxon>
    </lineage>
</organism>
<dbReference type="EMBL" id="JBAWTH010000122">
    <property type="protein sequence ID" value="KAL2276093.1"/>
    <property type="molecule type" value="Genomic_DNA"/>
</dbReference>
<proteinExistence type="predicted"/>
<comment type="caution">
    <text evidence="1">The sequence shown here is derived from an EMBL/GenBank/DDBJ whole genome shotgun (WGS) entry which is preliminary data.</text>
</comment>
<dbReference type="Proteomes" id="UP001600888">
    <property type="component" value="Unassembled WGS sequence"/>
</dbReference>